<evidence type="ECO:0000313" key="2">
    <source>
        <dbReference type="Proteomes" id="UP001262410"/>
    </source>
</evidence>
<dbReference type="EMBL" id="JAVDPW010000004">
    <property type="protein sequence ID" value="MDR6290093.1"/>
    <property type="molecule type" value="Genomic_DNA"/>
</dbReference>
<sequence length="191" mass="21134">MYRTDNSFRIALRDYETYRQPMDTPITDFDALFDRWERPARLAADLGISPQHLRMIRVRRSIPVRFWPRLIASAKRRGIAGLSYDLLVRLHVPDEFAGPPSINLSSQGDSMTHHPTIDQIESMPTAEIAALPAEALAALVEDLIVLAERCRAIRGAVFAALALRHGDPAEMPLAADAAPGLAVVRPHPKAA</sequence>
<keyword evidence="2" id="KW-1185">Reference proteome</keyword>
<accession>A0ABU1JP51</accession>
<dbReference type="Proteomes" id="UP001262410">
    <property type="component" value="Unassembled WGS sequence"/>
</dbReference>
<proteinExistence type="predicted"/>
<comment type="caution">
    <text evidence="1">The sequence shown here is derived from an EMBL/GenBank/DDBJ whole genome shotgun (WGS) entry which is preliminary data.</text>
</comment>
<name>A0ABU1JP51_9PROT</name>
<reference evidence="1 2" key="1">
    <citation type="submission" date="2023-07" db="EMBL/GenBank/DDBJ databases">
        <title>Sorghum-associated microbial communities from plants grown in Nebraska, USA.</title>
        <authorList>
            <person name="Schachtman D."/>
        </authorList>
    </citation>
    <scope>NUCLEOTIDE SEQUENCE [LARGE SCALE GENOMIC DNA]</scope>
    <source>
        <strain evidence="1 2">584</strain>
    </source>
</reference>
<evidence type="ECO:0000313" key="1">
    <source>
        <dbReference type="EMBL" id="MDR6290093.1"/>
    </source>
</evidence>
<evidence type="ECO:0008006" key="3">
    <source>
        <dbReference type="Google" id="ProtNLM"/>
    </source>
</evidence>
<organism evidence="1 2">
    <name type="scientific">Inquilinus ginsengisoli</name>
    <dbReference type="NCBI Taxonomy" id="363840"/>
    <lineage>
        <taxon>Bacteria</taxon>
        <taxon>Pseudomonadati</taxon>
        <taxon>Pseudomonadota</taxon>
        <taxon>Alphaproteobacteria</taxon>
        <taxon>Rhodospirillales</taxon>
        <taxon>Rhodospirillaceae</taxon>
        <taxon>Inquilinus</taxon>
    </lineage>
</organism>
<gene>
    <name evidence="1" type="ORF">E9232_002614</name>
</gene>
<protein>
    <recommendedName>
        <fullName evidence="3">XRE family transcriptional regulator</fullName>
    </recommendedName>
</protein>
<dbReference type="RefSeq" id="WP_309794542.1">
    <property type="nucleotide sequence ID" value="NZ_JAVDPW010000004.1"/>
</dbReference>